<dbReference type="AlphaFoldDB" id="I3T8V3"/>
<evidence type="ECO:0000313" key="1">
    <source>
        <dbReference type="EMBL" id="AFK48945.1"/>
    </source>
</evidence>
<reference evidence="1" key="1">
    <citation type="submission" date="2012-05" db="EMBL/GenBank/DDBJ databases">
        <authorList>
            <person name="Krishnakumar V."/>
            <person name="Cheung F."/>
            <person name="Xiao Y."/>
            <person name="Chan A."/>
            <person name="Moskal W.A."/>
            <person name="Town C.D."/>
        </authorList>
    </citation>
    <scope>NUCLEOTIDE SEQUENCE</scope>
</reference>
<sequence>MYIMASVVMVPFQTRLLKKHVLRGHCHTKSASYPMIRNEKKSSFRYRSTVDVPLYELPGASFDQYMDDKSRVFRTMFPDQKTMEQLNEEEWRIKMPPIQFLFWSFHPAADVRLSLKSNGEDYPPNIPHHVTKIIELNFVGAAGPQ</sequence>
<name>I3T8V3_LOTJA</name>
<accession>I3T8V3</accession>
<dbReference type="Pfam" id="PF09366">
    <property type="entry name" value="DUF1997"/>
    <property type="match status" value="1"/>
</dbReference>
<dbReference type="PANTHER" id="PTHR34133">
    <property type="entry name" value="OS07G0633000 PROTEIN"/>
    <property type="match status" value="1"/>
</dbReference>
<protein>
    <submittedName>
        <fullName evidence="1">Uncharacterized protein</fullName>
    </submittedName>
</protein>
<dbReference type="PANTHER" id="PTHR34133:SF8">
    <property type="entry name" value="OS07G0633000 PROTEIN"/>
    <property type="match status" value="1"/>
</dbReference>
<dbReference type="InterPro" id="IPR018971">
    <property type="entry name" value="DUF1997"/>
</dbReference>
<dbReference type="EMBL" id="BT149151">
    <property type="protein sequence ID" value="AFK48945.1"/>
    <property type="molecule type" value="mRNA"/>
</dbReference>
<proteinExistence type="evidence at transcript level"/>
<organism evidence="1">
    <name type="scientific">Lotus japonicus</name>
    <name type="common">Lotus corniculatus var. japonicus</name>
    <dbReference type="NCBI Taxonomy" id="34305"/>
    <lineage>
        <taxon>Eukaryota</taxon>
        <taxon>Viridiplantae</taxon>
        <taxon>Streptophyta</taxon>
        <taxon>Embryophyta</taxon>
        <taxon>Tracheophyta</taxon>
        <taxon>Spermatophyta</taxon>
        <taxon>Magnoliopsida</taxon>
        <taxon>eudicotyledons</taxon>
        <taxon>Gunneridae</taxon>
        <taxon>Pentapetalae</taxon>
        <taxon>rosids</taxon>
        <taxon>fabids</taxon>
        <taxon>Fabales</taxon>
        <taxon>Fabaceae</taxon>
        <taxon>Papilionoideae</taxon>
        <taxon>50 kb inversion clade</taxon>
        <taxon>NPAAA clade</taxon>
        <taxon>Hologalegina</taxon>
        <taxon>robinioid clade</taxon>
        <taxon>Loteae</taxon>
        <taxon>Lotus</taxon>
    </lineage>
</organism>